<dbReference type="AlphaFoldDB" id="A0AA36FII9"/>
<proteinExistence type="predicted"/>
<dbReference type="EMBL" id="OX597835">
    <property type="protein sequence ID" value="CAI9738877.1"/>
    <property type="molecule type" value="Genomic_DNA"/>
</dbReference>
<organism evidence="1 2">
    <name type="scientific">Octopus vulgaris</name>
    <name type="common">Common octopus</name>
    <dbReference type="NCBI Taxonomy" id="6645"/>
    <lineage>
        <taxon>Eukaryota</taxon>
        <taxon>Metazoa</taxon>
        <taxon>Spiralia</taxon>
        <taxon>Lophotrochozoa</taxon>
        <taxon>Mollusca</taxon>
        <taxon>Cephalopoda</taxon>
        <taxon>Coleoidea</taxon>
        <taxon>Octopodiformes</taxon>
        <taxon>Octopoda</taxon>
        <taxon>Incirrata</taxon>
        <taxon>Octopodidae</taxon>
        <taxon>Octopus</taxon>
    </lineage>
</organism>
<name>A0AA36FII9_OCTVU</name>
<sequence>MLLSERLKRASCSIAGCWLHKLNRHCGCCPDVAPVHLETGDYVSLSLSNRSLSNRTKSNRVKRVYRQCSKGVCGGNHLYQQYVCCAVTELKDIVNVQKDLVRATLFFDTIIAVQVSYVCVEDITAIVVHKI</sequence>
<dbReference type="Proteomes" id="UP001162480">
    <property type="component" value="Chromosome 22"/>
</dbReference>
<reference evidence="1" key="1">
    <citation type="submission" date="2023-08" db="EMBL/GenBank/DDBJ databases">
        <authorList>
            <person name="Alioto T."/>
            <person name="Alioto T."/>
            <person name="Gomez Garrido J."/>
        </authorList>
    </citation>
    <scope>NUCLEOTIDE SEQUENCE</scope>
</reference>
<keyword evidence="2" id="KW-1185">Reference proteome</keyword>
<evidence type="ECO:0000313" key="1">
    <source>
        <dbReference type="EMBL" id="CAI9738877.1"/>
    </source>
</evidence>
<protein>
    <submittedName>
        <fullName evidence="1">Uncharacterized protein</fullName>
    </submittedName>
</protein>
<gene>
    <name evidence="1" type="ORF">OCTVUL_1B005951</name>
</gene>
<accession>A0AA36FII9</accession>
<evidence type="ECO:0000313" key="2">
    <source>
        <dbReference type="Proteomes" id="UP001162480"/>
    </source>
</evidence>